<evidence type="ECO:0000256" key="1">
    <source>
        <dbReference type="ARBA" id="ARBA00001933"/>
    </source>
</evidence>
<dbReference type="InterPro" id="IPR044561">
    <property type="entry name" value="ACT_ThrD-II-like"/>
</dbReference>
<accession>A0A7C4H3V8</accession>
<evidence type="ECO:0000259" key="6">
    <source>
        <dbReference type="PROSITE" id="PS51671"/>
    </source>
</evidence>
<keyword evidence="5 7" id="KW-0456">Lyase</keyword>
<dbReference type="GO" id="GO:0006567">
    <property type="term" value="P:L-threonine catabolic process"/>
    <property type="evidence" value="ECO:0007669"/>
    <property type="project" value="InterPro"/>
</dbReference>
<evidence type="ECO:0000256" key="3">
    <source>
        <dbReference type="ARBA" id="ARBA00012096"/>
    </source>
</evidence>
<evidence type="ECO:0000256" key="4">
    <source>
        <dbReference type="ARBA" id="ARBA00022898"/>
    </source>
</evidence>
<evidence type="ECO:0000256" key="5">
    <source>
        <dbReference type="ARBA" id="ARBA00023239"/>
    </source>
</evidence>
<comment type="caution">
    <text evidence="7">The sequence shown here is derived from an EMBL/GenBank/DDBJ whole genome shotgun (WGS) entry which is preliminary data.</text>
</comment>
<dbReference type="GO" id="GO:0003941">
    <property type="term" value="F:L-serine ammonia-lyase activity"/>
    <property type="evidence" value="ECO:0007669"/>
    <property type="project" value="TreeGrafter"/>
</dbReference>
<dbReference type="GO" id="GO:0004794">
    <property type="term" value="F:threonine deaminase activity"/>
    <property type="evidence" value="ECO:0007669"/>
    <property type="project" value="UniProtKB-EC"/>
</dbReference>
<dbReference type="Pfam" id="PF00291">
    <property type="entry name" value="PALP"/>
    <property type="match status" value="1"/>
</dbReference>
<evidence type="ECO:0000313" key="7">
    <source>
        <dbReference type="EMBL" id="HGM46545.1"/>
    </source>
</evidence>
<dbReference type="CDD" id="cd01562">
    <property type="entry name" value="Thr-dehyd"/>
    <property type="match status" value="1"/>
</dbReference>
<dbReference type="SUPFAM" id="SSF53686">
    <property type="entry name" value="Tryptophan synthase beta subunit-like PLP-dependent enzymes"/>
    <property type="match status" value="1"/>
</dbReference>
<keyword evidence="4" id="KW-0663">Pyridoxal phosphate</keyword>
<evidence type="ECO:0000256" key="2">
    <source>
        <dbReference type="ARBA" id="ARBA00010869"/>
    </source>
</evidence>
<dbReference type="InterPro" id="IPR002912">
    <property type="entry name" value="ACT_dom"/>
</dbReference>
<feature type="domain" description="ACT" evidence="6">
    <location>
        <begin position="336"/>
        <end position="411"/>
    </location>
</feature>
<dbReference type="FunFam" id="3.40.50.1100:FF:000007">
    <property type="entry name" value="L-threonine dehydratase catabolic TdcB"/>
    <property type="match status" value="1"/>
</dbReference>
<dbReference type="SUPFAM" id="SSF55021">
    <property type="entry name" value="ACT-like"/>
    <property type="match status" value="1"/>
</dbReference>
<organism evidence="7">
    <name type="scientific">Thermofilum pendens</name>
    <dbReference type="NCBI Taxonomy" id="2269"/>
    <lineage>
        <taxon>Archaea</taxon>
        <taxon>Thermoproteota</taxon>
        <taxon>Thermoprotei</taxon>
        <taxon>Thermofilales</taxon>
        <taxon>Thermofilaceae</taxon>
        <taxon>Thermofilum</taxon>
    </lineage>
</organism>
<dbReference type="PANTHER" id="PTHR48078">
    <property type="entry name" value="THREONINE DEHYDRATASE, MITOCHONDRIAL-RELATED"/>
    <property type="match status" value="1"/>
</dbReference>
<dbReference type="GO" id="GO:0006565">
    <property type="term" value="P:L-serine catabolic process"/>
    <property type="evidence" value="ECO:0007669"/>
    <property type="project" value="TreeGrafter"/>
</dbReference>
<reference evidence="7" key="1">
    <citation type="journal article" date="2020" name="mSystems">
        <title>Genome- and Community-Level Interaction Insights into Carbon Utilization and Element Cycling Functions of Hydrothermarchaeota in Hydrothermal Sediment.</title>
        <authorList>
            <person name="Zhou Z."/>
            <person name="Liu Y."/>
            <person name="Xu W."/>
            <person name="Pan J."/>
            <person name="Luo Z.H."/>
            <person name="Li M."/>
        </authorList>
    </citation>
    <scope>NUCLEOTIDE SEQUENCE</scope>
    <source>
        <strain evidence="7">SpSt-649</strain>
    </source>
</reference>
<dbReference type="EMBL" id="DTBQ01000063">
    <property type="protein sequence ID" value="HGM46545.1"/>
    <property type="molecule type" value="Genomic_DNA"/>
</dbReference>
<dbReference type="NCBIfam" id="TIGR01127">
    <property type="entry name" value="ilvA_1Cterm"/>
    <property type="match status" value="1"/>
</dbReference>
<dbReference type="PANTHER" id="PTHR48078:SF6">
    <property type="entry name" value="L-THREONINE DEHYDRATASE CATABOLIC TDCB"/>
    <property type="match status" value="1"/>
</dbReference>
<gene>
    <name evidence="7" type="ORF">ENU21_02170</name>
</gene>
<dbReference type="EC" id="4.3.1.19" evidence="3"/>
<name>A0A7C4H3V8_THEPE</name>
<dbReference type="FunFam" id="3.40.50.1100:FF:000005">
    <property type="entry name" value="Threonine dehydratase catabolic"/>
    <property type="match status" value="1"/>
</dbReference>
<dbReference type="InterPro" id="IPR001926">
    <property type="entry name" value="TrpB-like_PALP"/>
</dbReference>
<proteinExistence type="inferred from homology"/>
<dbReference type="InterPro" id="IPR045865">
    <property type="entry name" value="ACT-like_dom_sf"/>
</dbReference>
<dbReference type="Gene3D" id="3.40.50.1100">
    <property type="match status" value="2"/>
</dbReference>
<comment type="cofactor">
    <cofactor evidence="1">
        <name>pyridoxal 5'-phosphate</name>
        <dbReference type="ChEBI" id="CHEBI:597326"/>
    </cofactor>
</comment>
<dbReference type="AlphaFoldDB" id="A0A7C4H3V8"/>
<dbReference type="GO" id="GO:0009097">
    <property type="term" value="P:isoleucine biosynthetic process"/>
    <property type="evidence" value="ECO:0007669"/>
    <property type="project" value="TreeGrafter"/>
</dbReference>
<protein>
    <recommendedName>
        <fullName evidence="3">threonine ammonia-lyase</fullName>
        <ecNumber evidence="3">4.3.1.19</ecNumber>
    </recommendedName>
</protein>
<comment type="similarity">
    <text evidence="2">Belongs to the serine/threonine dehydratase family.</text>
</comment>
<sequence length="411" mass="44568">MFVLGEKLAEEITLRIKEAREILKPAVHRTPIVFSKTLSDIAKAEVSLKLENLQKTGAFKVRGAYYKLSKLLQAGRVEKVVTASSGNHAQGVAYSASVLGVKAIVVMPKHTPFYKVNATRSYGAQVVLHGDTYDEAYAYAVELAEKERIPLVHPFDDPEIIAGQGTIGVEIYEDLPNVETVLVPVGGGGLISGIAIALKRLNSRVKVIGVQPTGAPSMYLSYRHGQPVETPRVFSIADGVIVKKPGKLTFELVQEFVDDIVVVDDREIAKAVFLLLERAKTVAEPAGALSVAALTSGAYDARGKKVACVISGGNIDPSLLSRIINQVLFLEGRQVRIQGILPDKPGQLKRVIDPIAELGFNIIEIYHERLNPLINPGMAQVTLGLEVPSRESVEILLLKLKELGLEFTLVS</sequence>
<dbReference type="PROSITE" id="PS51671">
    <property type="entry name" value="ACT"/>
    <property type="match status" value="1"/>
</dbReference>
<dbReference type="InterPro" id="IPR036052">
    <property type="entry name" value="TrpB-like_PALP_sf"/>
</dbReference>
<dbReference type="InterPro" id="IPR005789">
    <property type="entry name" value="Thr_deHydtase_catblc"/>
</dbReference>
<dbReference type="CDD" id="cd04886">
    <property type="entry name" value="ACT_ThrD-II-like"/>
    <property type="match status" value="1"/>
</dbReference>
<dbReference type="InterPro" id="IPR050147">
    <property type="entry name" value="Ser/Thr_Dehydratase"/>
</dbReference>